<evidence type="ECO:0000259" key="2">
    <source>
        <dbReference type="Pfam" id="PF22943"/>
    </source>
</evidence>
<dbReference type="Proteomes" id="UP000275078">
    <property type="component" value="Unassembled WGS sequence"/>
</dbReference>
<gene>
    <name evidence="3" type="ORF">BJ508DRAFT_412104</name>
</gene>
<sequence>MGSASSKAASKAAPRTFAAGAQKAQQTARPSVSKPAATTQPTPPSGATADTTKSSAILNDARDPDFASMLNQVGHVGQARFAPKEKPYNAATSIMSKRGEISAAFKQEAEEKEFGGKQGQSWLDALAVKKVLELKKDGWSNDRIEKHLQLRPGVVARLGEFIRA</sequence>
<accession>A0A3N4IHJ9</accession>
<organism evidence="3 4">
    <name type="scientific">Ascobolus immersus RN42</name>
    <dbReference type="NCBI Taxonomy" id="1160509"/>
    <lineage>
        <taxon>Eukaryota</taxon>
        <taxon>Fungi</taxon>
        <taxon>Dikarya</taxon>
        <taxon>Ascomycota</taxon>
        <taxon>Pezizomycotina</taxon>
        <taxon>Pezizomycetes</taxon>
        <taxon>Pezizales</taxon>
        <taxon>Ascobolaceae</taxon>
        <taxon>Ascobolus</taxon>
    </lineage>
</organism>
<dbReference type="EMBL" id="ML119654">
    <property type="protein sequence ID" value="RPA85319.1"/>
    <property type="molecule type" value="Genomic_DNA"/>
</dbReference>
<dbReference type="Pfam" id="PF22943">
    <property type="entry name" value="HTH_68"/>
    <property type="match status" value="1"/>
</dbReference>
<feature type="compositionally biased region" description="Low complexity" evidence="1">
    <location>
        <begin position="1"/>
        <end position="13"/>
    </location>
</feature>
<evidence type="ECO:0000256" key="1">
    <source>
        <dbReference type="SAM" id="MobiDB-lite"/>
    </source>
</evidence>
<reference evidence="3 4" key="1">
    <citation type="journal article" date="2018" name="Nat. Ecol. Evol.">
        <title>Pezizomycetes genomes reveal the molecular basis of ectomycorrhizal truffle lifestyle.</title>
        <authorList>
            <person name="Murat C."/>
            <person name="Payen T."/>
            <person name="Noel B."/>
            <person name="Kuo A."/>
            <person name="Morin E."/>
            <person name="Chen J."/>
            <person name="Kohler A."/>
            <person name="Krizsan K."/>
            <person name="Balestrini R."/>
            <person name="Da Silva C."/>
            <person name="Montanini B."/>
            <person name="Hainaut M."/>
            <person name="Levati E."/>
            <person name="Barry K.W."/>
            <person name="Belfiori B."/>
            <person name="Cichocki N."/>
            <person name="Clum A."/>
            <person name="Dockter R.B."/>
            <person name="Fauchery L."/>
            <person name="Guy J."/>
            <person name="Iotti M."/>
            <person name="Le Tacon F."/>
            <person name="Lindquist E.A."/>
            <person name="Lipzen A."/>
            <person name="Malagnac F."/>
            <person name="Mello A."/>
            <person name="Molinier V."/>
            <person name="Miyauchi S."/>
            <person name="Poulain J."/>
            <person name="Riccioni C."/>
            <person name="Rubini A."/>
            <person name="Sitrit Y."/>
            <person name="Splivallo R."/>
            <person name="Traeger S."/>
            <person name="Wang M."/>
            <person name="Zifcakova L."/>
            <person name="Wipf D."/>
            <person name="Zambonelli A."/>
            <person name="Paolocci F."/>
            <person name="Nowrousian M."/>
            <person name="Ottonello S."/>
            <person name="Baldrian P."/>
            <person name="Spatafora J.W."/>
            <person name="Henrissat B."/>
            <person name="Nagy L.G."/>
            <person name="Aury J.M."/>
            <person name="Wincker P."/>
            <person name="Grigoriev I.V."/>
            <person name="Bonfante P."/>
            <person name="Martin F.M."/>
        </authorList>
    </citation>
    <scope>NUCLEOTIDE SEQUENCE [LARGE SCALE GENOMIC DNA]</scope>
    <source>
        <strain evidence="3 4">RN42</strain>
    </source>
</reference>
<feature type="compositionally biased region" description="Polar residues" evidence="1">
    <location>
        <begin position="23"/>
        <end position="40"/>
    </location>
</feature>
<dbReference type="AlphaFoldDB" id="A0A3N4IHJ9"/>
<feature type="compositionally biased region" description="Polar residues" evidence="1">
    <location>
        <begin position="48"/>
        <end position="57"/>
    </location>
</feature>
<proteinExistence type="predicted"/>
<keyword evidence="4" id="KW-1185">Reference proteome</keyword>
<evidence type="ECO:0000313" key="3">
    <source>
        <dbReference type="EMBL" id="RPA85319.1"/>
    </source>
</evidence>
<name>A0A3N4IHJ9_ASCIM</name>
<feature type="domain" description="Helix-turn-helix" evidence="2">
    <location>
        <begin position="122"/>
        <end position="160"/>
    </location>
</feature>
<dbReference type="STRING" id="1160509.A0A3N4IHJ9"/>
<feature type="region of interest" description="Disordered" evidence="1">
    <location>
        <begin position="1"/>
        <end position="60"/>
    </location>
</feature>
<evidence type="ECO:0000313" key="4">
    <source>
        <dbReference type="Proteomes" id="UP000275078"/>
    </source>
</evidence>
<dbReference type="InterPro" id="IPR054448">
    <property type="entry name" value="HTH_put_ascomycetes"/>
</dbReference>
<protein>
    <recommendedName>
        <fullName evidence="2">Helix-turn-helix domain-containing protein</fullName>
    </recommendedName>
</protein>